<dbReference type="AlphaFoldDB" id="A0A9W9WCM1"/>
<evidence type="ECO:0000256" key="1">
    <source>
        <dbReference type="SAM" id="MobiDB-lite"/>
    </source>
</evidence>
<evidence type="ECO:0000313" key="3">
    <source>
        <dbReference type="Proteomes" id="UP001147747"/>
    </source>
</evidence>
<dbReference type="Proteomes" id="UP001147747">
    <property type="component" value="Unassembled WGS sequence"/>
</dbReference>
<reference evidence="2" key="1">
    <citation type="submission" date="2022-12" db="EMBL/GenBank/DDBJ databases">
        <authorList>
            <person name="Petersen C."/>
        </authorList>
    </citation>
    <scope>NUCLEOTIDE SEQUENCE</scope>
    <source>
        <strain evidence="2">IBT 29677</strain>
    </source>
</reference>
<dbReference type="EMBL" id="JAPZBU010000001">
    <property type="protein sequence ID" value="KAJ5414984.1"/>
    <property type="molecule type" value="Genomic_DNA"/>
</dbReference>
<gene>
    <name evidence="2" type="ORF">N7509_000082</name>
</gene>
<sequence length="179" mass="19868">MASSPYYEPSIAPASFVASWRKKLRTQPRQTSSIYSIPDNDCPFEYDDEPLHKEADEVFDDADGQVAEDNNWAPNSPSVVLSELDNLEQQLPEVSMALAGTMIRQLDSQVQAMDEQIKQQDVLSESLQNTMEALGERYNGIDALEERVAELQTKLDALGENQEGSNAGRRSGGRSRQAS</sequence>
<dbReference type="GeneID" id="81363709"/>
<dbReference type="RefSeq" id="XP_056494830.1">
    <property type="nucleotide sequence ID" value="XM_056624729.1"/>
</dbReference>
<keyword evidence="3" id="KW-1185">Reference proteome</keyword>
<evidence type="ECO:0000313" key="2">
    <source>
        <dbReference type="EMBL" id="KAJ5414984.1"/>
    </source>
</evidence>
<feature type="region of interest" description="Disordered" evidence="1">
    <location>
        <begin position="155"/>
        <end position="179"/>
    </location>
</feature>
<feature type="compositionally biased region" description="Low complexity" evidence="1">
    <location>
        <begin position="164"/>
        <end position="179"/>
    </location>
</feature>
<protein>
    <submittedName>
        <fullName evidence="2">Uncharacterized protein</fullName>
    </submittedName>
</protein>
<organism evidence="2 3">
    <name type="scientific">Penicillium cosmopolitanum</name>
    <dbReference type="NCBI Taxonomy" id="1131564"/>
    <lineage>
        <taxon>Eukaryota</taxon>
        <taxon>Fungi</taxon>
        <taxon>Dikarya</taxon>
        <taxon>Ascomycota</taxon>
        <taxon>Pezizomycotina</taxon>
        <taxon>Eurotiomycetes</taxon>
        <taxon>Eurotiomycetidae</taxon>
        <taxon>Eurotiales</taxon>
        <taxon>Aspergillaceae</taxon>
        <taxon>Penicillium</taxon>
    </lineage>
</organism>
<proteinExistence type="predicted"/>
<comment type="caution">
    <text evidence="2">The sequence shown here is derived from an EMBL/GenBank/DDBJ whole genome shotgun (WGS) entry which is preliminary data.</text>
</comment>
<name>A0A9W9WCM1_9EURO</name>
<reference evidence="2" key="2">
    <citation type="journal article" date="2023" name="IMA Fungus">
        <title>Comparative genomic study of the Penicillium genus elucidates a diverse pangenome and 15 lateral gene transfer events.</title>
        <authorList>
            <person name="Petersen C."/>
            <person name="Sorensen T."/>
            <person name="Nielsen M.R."/>
            <person name="Sondergaard T.E."/>
            <person name="Sorensen J.L."/>
            <person name="Fitzpatrick D.A."/>
            <person name="Frisvad J.C."/>
            <person name="Nielsen K.L."/>
        </authorList>
    </citation>
    <scope>NUCLEOTIDE SEQUENCE</scope>
    <source>
        <strain evidence="2">IBT 29677</strain>
    </source>
</reference>
<dbReference type="OrthoDB" id="4362936at2759"/>
<accession>A0A9W9WCM1</accession>